<feature type="chain" id="PRO_5035270664" evidence="5">
    <location>
        <begin position="21"/>
        <end position="492"/>
    </location>
</feature>
<dbReference type="Proteomes" id="UP000736164">
    <property type="component" value="Unassembled WGS sequence"/>
</dbReference>
<dbReference type="GO" id="GO:0006508">
    <property type="term" value="P:proteolysis"/>
    <property type="evidence" value="ECO:0007669"/>
    <property type="project" value="UniProtKB-KW"/>
</dbReference>
<dbReference type="InterPro" id="IPR009003">
    <property type="entry name" value="Peptidase_S1_PA"/>
</dbReference>
<accession>A0A8J7TG09</accession>
<dbReference type="PRINTS" id="PR00722">
    <property type="entry name" value="CHYMOTRYPSIN"/>
</dbReference>
<dbReference type="SUPFAM" id="SSF50494">
    <property type="entry name" value="Trypsin-like serine proteases"/>
    <property type="match status" value="2"/>
</dbReference>
<evidence type="ECO:0000313" key="7">
    <source>
        <dbReference type="EMBL" id="MBN3321611.1"/>
    </source>
</evidence>
<dbReference type="PANTHER" id="PTHR24253">
    <property type="entry name" value="TRANSMEMBRANE PROTEASE SERINE"/>
    <property type="match status" value="1"/>
</dbReference>
<reference evidence="7" key="1">
    <citation type="journal article" date="2021" name="Cell">
        <title>Tracing the genetic footprints of vertebrate landing in non-teleost ray-finned fishes.</title>
        <authorList>
            <person name="Bi X."/>
            <person name="Wang K."/>
            <person name="Yang L."/>
            <person name="Pan H."/>
            <person name="Jiang H."/>
            <person name="Wei Q."/>
            <person name="Fang M."/>
            <person name="Yu H."/>
            <person name="Zhu C."/>
            <person name="Cai Y."/>
            <person name="He Y."/>
            <person name="Gan X."/>
            <person name="Zeng H."/>
            <person name="Yu D."/>
            <person name="Zhu Y."/>
            <person name="Jiang H."/>
            <person name="Qiu Q."/>
            <person name="Yang H."/>
            <person name="Zhang Y.E."/>
            <person name="Wang W."/>
            <person name="Zhu M."/>
            <person name="He S."/>
            <person name="Zhang G."/>
        </authorList>
    </citation>
    <scope>NUCLEOTIDE SEQUENCE</scope>
    <source>
        <strain evidence="7">Allg_001</strain>
    </source>
</reference>
<dbReference type="Gene3D" id="2.40.10.10">
    <property type="entry name" value="Trypsin-like serine proteases"/>
    <property type="match status" value="3"/>
</dbReference>
<dbReference type="CDD" id="cd00190">
    <property type="entry name" value="Tryp_SPc"/>
    <property type="match status" value="1"/>
</dbReference>
<dbReference type="EMBL" id="JAAWVO010056061">
    <property type="protein sequence ID" value="MBN3321611.1"/>
    <property type="molecule type" value="Genomic_DNA"/>
</dbReference>
<feature type="domain" description="Peptidase S1" evidence="6">
    <location>
        <begin position="281"/>
        <end position="492"/>
    </location>
</feature>
<comment type="caution">
    <text evidence="7">The sequence shown here is derived from an EMBL/GenBank/DDBJ whole genome shotgun (WGS) entry which is preliminary data.</text>
</comment>
<evidence type="ECO:0000256" key="2">
    <source>
        <dbReference type="ARBA" id="ARBA00022729"/>
    </source>
</evidence>
<dbReference type="Pfam" id="PF00089">
    <property type="entry name" value="Trypsin"/>
    <property type="match status" value="2"/>
</dbReference>
<evidence type="ECO:0000259" key="6">
    <source>
        <dbReference type="PROSITE" id="PS50240"/>
    </source>
</evidence>
<dbReference type="FunFam" id="2.40.10.10:FF:000024">
    <property type="entry name" value="Serine protease 53"/>
    <property type="match status" value="1"/>
</dbReference>
<feature type="signal peptide" evidence="5">
    <location>
        <begin position="1"/>
        <end position="20"/>
    </location>
</feature>
<dbReference type="PANTHER" id="PTHR24253:SF127">
    <property type="entry name" value="SERINE PROTEASE 27-LIKE"/>
    <property type="match status" value="1"/>
</dbReference>
<feature type="non-terminal residue" evidence="7">
    <location>
        <position position="1"/>
    </location>
</feature>
<feature type="domain" description="Peptidase S1" evidence="6">
    <location>
        <begin position="1"/>
        <end position="223"/>
    </location>
</feature>
<gene>
    <name evidence="7" type="primary">Tmprss9_7</name>
    <name evidence="7" type="ORF">GTO95_0012771</name>
</gene>
<keyword evidence="4" id="KW-1015">Disulfide bond</keyword>
<dbReference type="FunFam" id="2.40.10.10:FF:000068">
    <property type="entry name" value="transmembrane protease serine 2"/>
    <property type="match status" value="1"/>
</dbReference>
<dbReference type="InterPro" id="IPR043504">
    <property type="entry name" value="Peptidase_S1_PA_chymotrypsin"/>
</dbReference>
<feature type="non-terminal residue" evidence="7">
    <location>
        <position position="492"/>
    </location>
</feature>
<keyword evidence="2 5" id="KW-0732">Signal</keyword>
<dbReference type="InterPro" id="IPR001254">
    <property type="entry name" value="Trypsin_dom"/>
</dbReference>
<dbReference type="GO" id="GO:0004252">
    <property type="term" value="F:serine-type endopeptidase activity"/>
    <property type="evidence" value="ECO:0007669"/>
    <property type="project" value="InterPro"/>
</dbReference>
<evidence type="ECO:0000256" key="4">
    <source>
        <dbReference type="ARBA" id="ARBA00023157"/>
    </source>
</evidence>
<evidence type="ECO:0000256" key="3">
    <source>
        <dbReference type="ARBA" id="ARBA00022801"/>
    </source>
</evidence>
<evidence type="ECO:0000256" key="1">
    <source>
        <dbReference type="ARBA" id="ARBA00022670"/>
    </source>
</evidence>
<keyword evidence="8" id="KW-1185">Reference proteome</keyword>
<dbReference type="SMART" id="SM00020">
    <property type="entry name" value="Tryp_SPc"/>
    <property type="match status" value="2"/>
</dbReference>
<protein>
    <submittedName>
        <fullName evidence="7">TMPS9 protease</fullName>
    </submittedName>
</protein>
<keyword evidence="1 7" id="KW-0645">Protease</keyword>
<dbReference type="AlphaFoldDB" id="A0A8J7TG09"/>
<sequence length="492" mass="53571">MGQYWCGGSLINSNWVLTSAACFRWSTSVASYWTVYLGRQTQLGSNPHEVSRGVQTIILYPISVDTLYNNIALVKLSSPVNFTDYIQPICLANVNSSFHRCTSCWLTGWGNMTDGTSLPGNQTLQQVQLPIIEITDCMNQTNAIYNFKLVTETMICTGETPKNSSCTNANYASPGITGSPLVCKQGTYWIQAGVLNFRNYCPEYLVSYAGVSNYNSWIKAQVGSNSVEFVEFNNNSIFTTAPSTTTAPVAVTSSTIRTATVTPSDALPIQVCGRPKLNTSLLAGQSAAEGSWPWMASLQRNGRHVCGGTLVTGDWVMTTAQCLSSPVTVQEWTVILGRLKQNGSNPFERSLGVQSFQTSQLGGTNIALLKLNAKVSFTDYIQPICLAGERVSFPTGAQCWVTGWGNAAGTVLLSLIKELHTNWPSCTSVCRGTNIGGGIPQVPSVDSAIAFSIHVLHLFAQFHLFLYVQWCFHGFKQLILTLMVKNSNSFLI</sequence>
<evidence type="ECO:0000313" key="8">
    <source>
        <dbReference type="Proteomes" id="UP000736164"/>
    </source>
</evidence>
<evidence type="ECO:0000256" key="5">
    <source>
        <dbReference type="SAM" id="SignalP"/>
    </source>
</evidence>
<keyword evidence="3" id="KW-0378">Hydrolase</keyword>
<proteinExistence type="predicted"/>
<dbReference type="PROSITE" id="PS50240">
    <property type="entry name" value="TRYPSIN_DOM"/>
    <property type="match status" value="2"/>
</dbReference>
<organism evidence="7 8">
    <name type="scientific">Atractosteus spatula</name>
    <name type="common">Alligator gar</name>
    <name type="synonym">Lepisosteus spatula</name>
    <dbReference type="NCBI Taxonomy" id="7917"/>
    <lineage>
        <taxon>Eukaryota</taxon>
        <taxon>Metazoa</taxon>
        <taxon>Chordata</taxon>
        <taxon>Craniata</taxon>
        <taxon>Vertebrata</taxon>
        <taxon>Euteleostomi</taxon>
        <taxon>Actinopterygii</taxon>
        <taxon>Neopterygii</taxon>
        <taxon>Holostei</taxon>
        <taxon>Semionotiformes</taxon>
        <taxon>Lepisosteidae</taxon>
        <taxon>Atractosteus</taxon>
    </lineage>
</organism>
<name>A0A8J7TG09_ATRSP</name>
<dbReference type="InterPro" id="IPR001314">
    <property type="entry name" value="Peptidase_S1A"/>
</dbReference>